<dbReference type="SUPFAM" id="SSF48452">
    <property type="entry name" value="TPR-like"/>
    <property type="match status" value="1"/>
</dbReference>
<keyword evidence="4" id="KW-1133">Transmembrane helix</keyword>
<dbReference type="RefSeq" id="WP_103933813.1">
    <property type="nucleotide sequence ID" value="NZ_FNVA01000005.1"/>
</dbReference>
<feature type="transmembrane region" description="Helical" evidence="4">
    <location>
        <begin position="360"/>
        <end position="377"/>
    </location>
</feature>
<feature type="transmembrane region" description="Helical" evidence="4">
    <location>
        <begin position="245"/>
        <end position="269"/>
    </location>
</feature>
<evidence type="ECO:0000256" key="2">
    <source>
        <dbReference type="ARBA" id="ARBA00022803"/>
    </source>
</evidence>
<feature type="transmembrane region" description="Helical" evidence="4">
    <location>
        <begin position="389"/>
        <end position="407"/>
    </location>
</feature>
<accession>A0A1H6A616</accession>
<dbReference type="Pfam" id="PF14559">
    <property type="entry name" value="TPR_19"/>
    <property type="match status" value="1"/>
</dbReference>
<dbReference type="EMBL" id="FNVA01000005">
    <property type="protein sequence ID" value="SEG43780.1"/>
    <property type="molecule type" value="Genomic_DNA"/>
</dbReference>
<feature type="transmembrane region" description="Helical" evidence="4">
    <location>
        <begin position="289"/>
        <end position="311"/>
    </location>
</feature>
<dbReference type="OrthoDB" id="104668at2"/>
<dbReference type="PANTHER" id="PTHR44227">
    <property type="match status" value="1"/>
</dbReference>
<proteinExistence type="predicted"/>
<keyword evidence="2 3" id="KW-0802">TPR repeat</keyword>
<feature type="transmembrane region" description="Helical" evidence="4">
    <location>
        <begin position="116"/>
        <end position="135"/>
    </location>
</feature>
<organism evidence="5 6">
    <name type="scientific">Bryocella elongata</name>
    <dbReference type="NCBI Taxonomy" id="863522"/>
    <lineage>
        <taxon>Bacteria</taxon>
        <taxon>Pseudomonadati</taxon>
        <taxon>Acidobacteriota</taxon>
        <taxon>Terriglobia</taxon>
        <taxon>Terriglobales</taxon>
        <taxon>Acidobacteriaceae</taxon>
        <taxon>Bryocella</taxon>
    </lineage>
</organism>
<dbReference type="AlphaFoldDB" id="A0A1H6A616"/>
<feature type="transmembrane region" description="Helical" evidence="4">
    <location>
        <begin position="323"/>
        <end position="340"/>
    </location>
</feature>
<dbReference type="SMART" id="SM00028">
    <property type="entry name" value="TPR"/>
    <property type="match status" value="4"/>
</dbReference>
<dbReference type="Proteomes" id="UP000236728">
    <property type="component" value="Unassembled WGS sequence"/>
</dbReference>
<gene>
    <name evidence="5" type="ORF">SAMN05421819_2934</name>
</gene>
<dbReference type="Gene3D" id="1.25.40.10">
    <property type="entry name" value="Tetratricopeptide repeat domain"/>
    <property type="match status" value="1"/>
</dbReference>
<feature type="transmembrane region" description="Helical" evidence="4">
    <location>
        <begin position="164"/>
        <end position="184"/>
    </location>
</feature>
<evidence type="ECO:0000256" key="3">
    <source>
        <dbReference type="PROSITE-ProRule" id="PRU00339"/>
    </source>
</evidence>
<feature type="transmembrane region" description="Helical" evidence="4">
    <location>
        <begin position="21"/>
        <end position="44"/>
    </location>
</feature>
<sequence>MARRPEAKAKLRSPQPAAIRDARFGFGTMMLCCAALAVLLIAAYGNSLSNGFVWDDHQQIVLNENLRTASPLSRIFTTDTRFDSHSQSLQGVDYRPLQMLTYRIVLGAFGPQAEPFHLVSLLFAIACAIAAFFVARRLLGRWQAAFAVAALFALYPLHTEAIDWIAALPELGCTLFLLIAFALYLQARGTTARRRLVVVLGSLSFFLALLWKETAVIFPLLLVAAEVLLPSESSTDPRQRSLRGILFSVTPSLAALLLYFGIRFAALGGLESGRRDWLLNPLTFALNDLWLLVQYVGKLILPLNLNAYVLLQPIRSITDPRALGGLAFFGVLIAAMVWLIQRAASAQTGITATTSKLLPAIFGLVWTLVTLLPAMNLSALGRNAFTERYLFLPSFGFCIALVVIANALLERVPESPRRYAAPVLLAVTLIGFCVVIVTRNPDWKDDATLFGATLAKSPDAPFVRVMVASAQGNEPSKASDAEVNFRAAIQLANEEVPTDRPDLVTASRGLAWIEANRGDLQQSLALLDSASAIDPANADTDGERGLILLRAGQPALAQPLLERAIAAEPNNENVLSALGLLARDSGHDPARAVSLFERALSAHPGEDDFAAGEHNNLAAAYADLGNWPAAIAQEREAIRIQPTDPEFHVNLAGALAASGHPDEARAEATAALQVSPNDPAAKSLLNEIDQRFGPAK</sequence>
<keyword evidence="6" id="KW-1185">Reference proteome</keyword>
<feature type="repeat" description="TPR" evidence="3">
    <location>
        <begin position="611"/>
        <end position="644"/>
    </location>
</feature>
<dbReference type="InterPro" id="IPR019734">
    <property type="entry name" value="TPR_rpt"/>
</dbReference>
<dbReference type="InterPro" id="IPR011990">
    <property type="entry name" value="TPR-like_helical_dom_sf"/>
</dbReference>
<keyword evidence="4" id="KW-0812">Transmembrane</keyword>
<evidence type="ECO:0000256" key="1">
    <source>
        <dbReference type="ARBA" id="ARBA00022737"/>
    </source>
</evidence>
<protein>
    <submittedName>
        <fullName evidence="5">Tetratricopeptide repeat-containing protein</fullName>
    </submittedName>
</protein>
<feature type="transmembrane region" description="Helical" evidence="4">
    <location>
        <begin position="142"/>
        <end position="158"/>
    </location>
</feature>
<dbReference type="PANTHER" id="PTHR44227:SF3">
    <property type="entry name" value="PROTEIN O-MANNOSYL-TRANSFERASE TMTC4"/>
    <property type="match status" value="1"/>
</dbReference>
<keyword evidence="1" id="KW-0677">Repeat</keyword>
<dbReference type="PROSITE" id="PS50005">
    <property type="entry name" value="TPR"/>
    <property type="match status" value="1"/>
</dbReference>
<keyword evidence="4" id="KW-0472">Membrane</keyword>
<dbReference type="InterPro" id="IPR052346">
    <property type="entry name" value="O-mannosyl-transferase_TMTC"/>
</dbReference>
<dbReference type="Pfam" id="PF13432">
    <property type="entry name" value="TPR_16"/>
    <property type="match status" value="1"/>
</dbReference>
<evidence type="ECO:0000256" key="4">
    <source>
        <dbReference type="SAM" id="Phobius"/>
    </source>
</evidence>
<evidence type="ECO:0000313" key="5">
    <source>
        <dbReference type="EMBL" id="SEG43780.1"/>
    </source>
</evidence>
<name>A0A1H6A616_9BACT</name>
<feature type="transmembrane region" description="Helical" evidence="4">
    <location>
        <begin position="419"/>
        <end position="437"/>
    </location>
</feature>
<evidence type="ECO:0000313" key="6">
    <source>
        <dbReference type="Proteomes" id="UP000236728"/>
    </source>
</evidence>
<reference evidence="5 6" key="1">
    <citation type="submission" date="2016-10" db="EMBL/GenBank/DDBJ databases">
        <authorList>
            <person name="de Groot N.N."/>
        </authorList>
    </citation>
    <scope>NUCLEOTIDE SEQUENCE [LARGE SCALE GENOMIC DNA]</scope>
    <source>
        <strain evidence="5 6">DSM 22489</strain>
    </source>
</reference>